<evidence type="ECO:0000256" key="2">
    <source>
        <dbReference type="SAM" id="Phobius"/>
    </source>
</evidence>
<dbReference type="AlphaFoldDB" id="A0A285RNC0"/>
<dbReference type="InterPro" id="IPR050739">
    <property type="entry name" value="MFP"/>
</dbReference>
<proteinExistence type="predicted"/>
<evidence type="ECO:0000256" key="1">
    <source>
        <dbReference type="SAM" id="Coils"/>
    </source>
</evidence>
<dbReference type="RefSeq" id="WP_097051083.1">
    <property type="nucleotide sequence ID" value="NZ_OBMM01000001.1"/>
</dbReference>
<name>A0A285RNC0_9PROT</name>
<dbReference type="PANTHER" id="PTHR30386:SF18">
    <property type="entry name" value="INNER MEMBRANE PROTEIN YIAV-RELATED"/>
    <property type="match status" value="1"/>
</dbReference>
<reference evidence="3 4" key="1">
    <citation type="submission" date="2017-08" db="EMBL/GenBank/DDBJ databases">
        <authorList>
            <person name="de Groot N.N."/>
        </authorList>
    </citation>
    <scope>NUCLEOTIDE SEQUENCE [LARGE SCALE GENOMIC DNA]</scope>
    <source>
        <strain evidence="3 4">USBA 78</strain>
    </source>
</reference>
<dbReference type="PANTHER" id="PTHR30386">
    <property type="entry name" value="MEMBRANE FUSION SUBUNIT OF EMRAB-TOLC MULTIDRUG EFFLUX PUMP"/>
    <property type="match status" value="1"/>
</dbReference>
<sequence length="345" mass="38624">MKLKNHRPSTRLIREPRAMPKKRNLGRWIYIGLLMLIGLWAFDVFFGQFFFLRGNGLVVARPYVVASEYIGTVQDISVRQGEAVNEGDVVAFLKSKQYDEELARSHFELSALSADRARLTSELNGQRELIELAKKRLSSASSFRDRLETGLANGVSTGTALNTAYEREYTAREDLERITSDITSLRAELAALYQQIDQHRVLMQKIEAAYDEGRLVAPAGGIVTEVNAIESSVIRPGDPIMTIAAGTPYVLAYFENGSLYDIEPGQQVTMYYGTRNLTGIVTALLPVSEQLPEEFQRSFEPTDRAQIAEIRIANPENFPPLFAKLDIGGGLLSSIHRLFDWMLEA</sequence>
<accession>A0A285RNC0</accession>
<dbReference type="Gene3D" id="2.40.50.100">
    <property type="match status" value="1"/>
</dbReference>
<keyword evidence="2" id="KW-0472">Membrane</keyword>
<keyword evidence="2" id="KW-1133">Transmembrane helix</keyword>
<organism evidence="3 4">
    <name type="scientific">Thalassospira xiamenensis</name>
    <dbReference type="NCBI Taxonomy" id="220697"/>
    <lineage>
        <taxon>Bacteria</taxon>
        <taxon>Pseudomonadati</taxon>
        <taxon>Pseudomonadota</taxon>
        <taxon>Alphaproteobacteria</taxon>
        <taxon>Rhodospirillales</taxon>
        <taxon>Thalassospiraceae</taxon>
        <taxon>Thalassospira</taxon>
    </lineage>
</organism>
<dbReference type="Proteomes" id="UP000219068">
    <property type="component" value="Unassembled WGS sequence"/>
</dbReference>
<feature type="coiled-coil region" evidence="1">
    <location>
        <begin position="175"/>
        <end position="209"/>
    </location>
</feature>
<gene>
    <name evidence="3" type="ORF">SAMN05428964_1011664</name>
</gene>
<protein>
    <submittedName>
        <fullName evidence="3">Multidrug resistance efflux pump</fullName>
    </submittedName>
</protein>
<evidence type="ECO:0000313" key="4">
    <source>
        <dbReference type="Proteomes" id="UP000219068"/>
    </source>
</evidence>
<keyword evidence="2" id="KW-0812">Transmembrane</keyword>
<keyword evidence="1" id="KW-0175">Coiled coil</keyword>
<evidence type="ECO:0000313" key="3">
    <source>
        <dbReference type="EMBL" id="SOB95633.1"/>
    </source>
</evidence>
<feature type="transmembrane region" description="Helical" evidence="2">
    <location>
        <begin position="28"/>
        <end position="51"/>
    </location>
</feature>
<dbReference type="EMBL" id="OBMM01000001">
    <property type="protein sequence ID" value="SOB95633.1"/>
    <property type="molecule type" value="Genomic_DNA"/>
</dbReference>